<dbReference type="SUPFAM" id="SSF47616">
    <property type="entry name" value="GST C-terminal domain-like"/>
    <property type="match status" value="1"/>
</dbReference>
<dbReference type="GO" id="GO:0004364">
    <property type="term" value="F:glutathione transferase activity"/>
    <property type="evidence" value="ECO:0007669"/>
    <property type="project" value="InterPro"/>
</dbReference>
<sequence length="203" mass="23189">MDRSWEFKGVRVAHLGSIGPSLDKANGCKTLKEVYGLGRGGYDGRSTVPMLWDKGKPELDLSRPELKEEIEEWYRIIYPNVNNGIIGVGLRRAKKHQFTLVDVCLFTTLIRFDLAYNVLFKCTKKKLSEYANLHAYMHDIYQMPKVAATCNFTEIMDGYYKTLFPLNPGSIRPVMPSISDHQFLYKPHGRESLSSATPAIFLY</sequence>
<dbReference type="AlphaFoldDB" id="A0A0L9TY82"/>
<dbReference type="Gene3D" id="3.40.30.10">
    <property type="entry name" value="Glutaredoxin"/>
    <property type="match status" value="1"/>
</dbReference>
<dbReference type="STRING" id="3914.A0A0L9TY82"/>
<dbReference type="Gene3D" id="1.20.1050.10">
    <property type="match status" value="1"/>
</dbReference>
<accession>A0A0L9TY82</accession>
<dbReference type="PANTHER" id="PTHR32419">
    <property type="entry name" value="GLUTATHIONYL-HYDROQUINONE REDUCTASE"/>
    <property type="match status" value="1"/>
</dbReference>
<dbReference type="InterPro" id="IPR036282">
    <property type="entry name" value="Glutathione-S-Trfase_C_sf"/>
</dbReference>
<evidence type="ECO:0000313" key="1">
    <source>
        <dbReference type="EMBL" id="KOM35149.1"/>
    </source>
</evidence>
<dbReference type="PANTHER" id="PTHR32419:SF31">
    <property type="entry name" value="OS02G0814800 PROTEIN"/>
    <property type="match status" value="1"/>
</dbReference>
<dbReference type="InterPro" id="IPR016639">
    <property type="entry name" value="GST_Omega/GSH"/>
</dbReference>
<gene>
    <name evidence="1" type="ORF">LR48_Vigan02g129900</name>
</gene>
<dbReference type="Proteomes" id="UP000053144">
    <property type="component" value="Chromosome 2"/>
</dbReference>
<evidence type="ECO:0000313" key="2">
    <source>
        <dbReference type="Proteomes" id="UP000053144"/>
    </source>
</evidence>
<name>A0A0L9TY82_PHAAN</name>
<protein>
    <recommendedName>
        <fullName evidence="3">GST C-terminal domain-containing protein</fullName>
    </recommendedName>
</protein>
<dbReference type="GO" id="GO:0005737">
    <property type="term" value="C:cytoplasm"/>
    <property type="evidence" value="ECO:0007669"/>
    <property type="project" value="TreeGrafter"/>
</dbReference>
<proteinExistence type="predicted"/>
<organism evidence="1 2">
    <name type="scientific">Phaseolus angularis</name>
    <name type="common">Azuki bean</name>
    <name type="synonym">Vigna angularis</name>
    <dbReference type="NCBI Taxonomy" id="3914"/>
    <lineage>
        <taxon>Eukaryota</taxon>
        <taxon>Viridiplantae</taxon>
        <taxon>Streptophyta</taxon>
        <taxon>Embryophyta</taxon>
        <taxon>Tracheophyta</taxon>
        <taxon>Spermatophyta</taxon>
        <taxon>Magnoliopsida</taxon>
        <taxon>eudicotyledons</taxon>
        <taxon>Gunneridae</taxon>
        <taxon>Pentapetalae</taxon>
        <taxon>rosids</taxon>
        <taxon>fabids</taxon>
        <taxon>Fabales</taxon>
        <taxon>Fabaceae</taxon>
        <taxon>Papilionoideae</taxon>
        <taxon>50 kb inversion clade</taxon>
        <taxon>NPAAA clade</taxon>
        <taxon>indigoferoid/millettioid clade</taxon>
        <taxon>Phaseoleae</taxon>
        <taxon>Vigna</taxon>
    </lineage>
</organism>
<evidence type="ECO:0008006" key="3">
    <source>
        <dbReference type="Google" id="ProtNLM"/>
    </source>
</evidence>
<dbReference type="OMA" id="QVAKFPQ"/>
<reference evidence="2" key="1">
    <citation type="journal article" date="2015" name="Proc. Natl. Acad. Sci. U.S.A.">
        <title>Genome sequencing of adzuki bean (Vigna angularis) provides insight into high starch and low fat accumulation and domestication.</title>
        <authorList>
            <person name="Yang K."/>
            <person name="Tian Z."/>
            <person name="Chen C."/>
            <person name="Luo L."/>
            <person name="Zhao B."/>
            <person name="Wang Z."/>
            <person name="Yu L."/>
            <person name="Li Y."/>
            <person name="Sun Y."/>
            <person name="Li W."/>
            <person name="Chen Y."/>
            <person name="Li Y."/>
            <person name="Zhang Y."/>
            <person name="Ai D."/>
            <person name="Zhao J."/>
            <person name="Shang C."/>
            <person name="Ma Y."/>
            <person name="Wu B."/>
            <person name="Wang M."/>
            <person name="Gao L."/>
            <person name="Sun D."/>
            <person name="Zhang P."/>
            <person name="Guo F."/>
            <person name="Wang W."/>
            <person name="Li Y."/>
            <person name="Wang J."/>
            <person name="Varshney R.K."/>
            <person name="Wang J."/>
            <person name="Ling H.Q."/>
            <person name="Wan P."/>
        </authorList>
    </citation>
    <scope>NUCLEOTIDE SEQUENCE</scope>
    <source>
        <strain evidence="2">cv. Jingnong 6</strain>
    </source>
</reference>
<dbReference type="Gramene" id="KOM35149">
    <property type="protein sequence ID" value="KOM35149"/>
    <property type="gene ID" value="LR48_Vigan02g129900"/>
</dbReference>
<dbReference type="EMBL" id="CM003372">
    <property type="protein sequence ID" value="KOM35149.1"/>
    <property type="molecule type" value="Genomic_DNA"/>
</dbReference>